<dbReference type="OrthoDB" id="2005648at2"/>
<dbReference type="InterPro" id="IPR036582">
    <property type="entry name" value="Mao_N_sf"/>
</dbReference>
<reference evidence="3 4" key="1">
    <citation type="submission" date="2019-07" db="EMBL/GenBank/DDBJ databases">
        <title>Genomic Encyclopedia of Type Strains, Phase III (KMG-III): the genomes of soil and plant-associated and newly described type strains.</title>
        <authorList>
            <person name="Whitman W."/>
        </authorList>
    </citation>
    <scope>NUCLEOTIDE SEQUENCE [LARGE SCALE GENOMIC DNA]</scope>
    <source>
        <strain evidence="3 4">BL24</strain>
    </source>
</reference>
<dbReference type="SUPFAM" id="SSF55383">
    <property type="entry name" value="Copper amine oxidase, domain N"/>
    <property type="match status" value="1"/>
</dbReference>
<evidence type="ECO:0000313" key="4">
    <source>
        <dbReference type="Proteomes" id="UP000323257"/>
    </source>
</evidence>
<organism evidence="3 4">
    <name type="scientific">Paenibacillus methanolicus</name>
    <dbReference type="NCBI Taxonomy" id="582686"/>
    <lineage>
        <taxon>Bacteria</taxon>
        <taxon>Bacillati</taxon>
        <taxon>Bacillota</taxon>
        <taxon>Bacilli</taxon>
        <taxon>Bacillales</taxon>
        <taxon>Paenibacillaceae</taxon>
        <taxon>Paenibacillus</taxon>
    </lineage>
</organism>
<evidence type="ECO:0000259" key="2">
    <source>
        <dbReference type="Pfam" id="PF07833"/>
    </source>
</evidence>
<dbReference type="Pfam" id="PF07833">
    <property type="entry name" value="Cu_amine_oxidN1"/>
    <property type="match status" value="1"/>
</dbReference>
<feature type="chain" id="PRO_5024463210" evidence="1">
    <location>
        <begin position="25"/>
        <end position="267"/>
    </location>
</feature>
<accession>A0A5S5BYH3</accession>
<dbReference type="Gene3D" id="3.30.457.10">
    <property type="entry name" value="Copper amine oxidase-like, N-terminal domain"/>
    <property type="match status" value="1"/>
</dbReference>
<feature type="signal peptide" evidence="1">
    <location>
        <begin position="1"/>
        <end position="24"/>
    </location>
</feature>
<comment type="caution">
    <text evidence="3">The sequence shown here is derived from an EMBL/GenBank/DDBJ whole genome shotgun (WGS) entry which is preliminary data.</text>
</comment>
<dbReference type="InterPro" id="IPR012854">
    <property type="entry name" value="Cu_amine_oxidase-like_N"/>
</dbReference>
<protein>
    <submittedName>
        <fullName evidence="3">Copper amine oxidase-like protein</fullName>
    </submittedName>
</protein>
<proteinExistence type="predicted"/>
<keyword evidence="4" id="KW-1185">Reference proteome</keyword>
<dbReference type="RefSeq" id="WP_148931684.1">
    <property type="nucleotide sequence ID" value="NZ_VNHS01000009.1"/>
</dbReference>
<feature type="domain" description="Copper amine oxidase-like N-terminal" evidence="2">
    <location>
        <begin position="35"/>
        <end position="141"/>
    </location>
</feature>
<sequence>MNKKAILLVISTLMLLATVTPVRAASTGKAITPIVDGKVVQSDVDPIIEKGRVLVPLRALASLDLEFLWDGTNKIATVKNKEGKYAMLRLREKMARVNGQEVKLDAPLTVVKGRVLVPLRFIGEAFGFQVNYEAERSAVIISNSATEQQEEAFSSGVFIDWKSGDDPLLNEVIIENLKTALASMAEKDIDTFKSVFINSTTPSAFIYLLENEYRFEALGTVMDDRSGRIEITIIGKVKTSDGIVNETNLAFYYMKDKQGEWKLASID</sequence>
<keyword evidence="1" id="KW-0732">Signal</keyword>
<dbReference type="EMBL" id="VNHS01000009">
    <property type="protein sequence ID" value="TYP72087.1"/>
    <property type="molecule type" value="Genomic_DNA"/>
</dbReference>
<dbReference type="AlphaFoldDB" id="A0A5S5BYH3"/>
<dbReference type="Proteomes" id="UP000323257">
    <property type="component" value="Unassembled WGS sequence"/>
</dbReference>
<evidence type="ECO:0000313" key="3">
    <source>
        <dbReference type="EMBL" id="TYP72087.1"/>
    </source>
</evidence>
<gene>
    <name evidence="3" type="ORF">BCM02_109366</name>
</gene>
<evidence type="ECO:0000256" key="1">
    <source>
        <dbReference type="SAM" id="SignalP"/>
    </source>
</evidence>
<name>A0A5S5BYH3_9BACL</name>